<keyword evidence="3" id="KW-0808">Transferase</keyword>
<accession>A0A7T5EHF1</accession>
<dbReference type="PANTHER" id="PTHR45947">
    <property type="entry name" value="SULFOQUINOVOSYL TRANSFERASE SQD2"/>
    <property type="match status" value="1"/>
</dbReference>
<protein>
    <submittedName>
        <fullName evidence="3">Glycosyltransferase family 4 protein</fullName>
    </submittedName>
</protein>
<reference evidence="3 5" key="1">
    <citation type="submission" date="2020-12" db="EMBL/GenBank/DDBJ databases">
        <title>strain FJAT-54423T represents a novel species of the genus Brevibacillus.</title>
        <authorList>
            <person name="Tang R."/>
        </authorList>
    </citation>
    <scope>NUCLEOTIDE SEQUENCE [LARGE SCALE GENOMIC DNA]</scope>
    <source>
        <strain evidence="3 5">FJAT-54423</strain>
    </source>
</reference>
<dbReference type="KEGG" id="bcop:JD108_11605"/>
<dbReference type="InterPro" id="IPR050194">
    <property type="entry name" value="Glycosyltransferase_grp1"/>
</dbReference>
<reference evidence="4" key="2">
    <citation type="submission" date="2021-04" db="EMBL/GenBank/DDBJ databases">
        <title>Brevibacillus composti FJAT-54423, complete genome.</title>
        <authorList>
            <person name="Tang R."/>
        </authorList>
    </citation>
    <scope>NUCLEOTIDE SEQUENCE</scope>
    <source>
        <strain evidence="4">FJAT-54424</strain>
    </source>
</reference>
<sequence length="403" mass="46322">MKILLATFWYLPHVGGVDTYLKVLKQGLEERGHQVELLAHHPSMSEIYQPLSGKTIEKKPILYPLYELMMDYFQREQPDLEDWARFREIESYAFELASSLFSLDQFDLIHTHDVISTRAYARIRPERTAHVATIHGLLMEEFFVTGEITQEGSGRWKYSFIEERLGASSADRTILPSEWLRREYVNRFFVNPEKLTVIPYGLNTEQIIREADAITPIPRSDAKLVFLCPARLVPYKGQRYLIEALAKLRQVRDDFICQFAGDGSQRAELEALAASLGLQDHVQFLGNRSDVVRLLKQADVFVLPSLVENHSLAVMEAQVIGLPVITTRAGGNGELLTPLHTGMLVEPRNSQQLAEALLTLMENPDLRKRMAENSRRWGRKHWHPANMIERTLHVYEQACEDRK</sequence>
<evidence type="ECO:0000259" key="1">
    <source>
        <dbReference type="Pfam" id="PF00534"/>
    </source>
</evidence>
<keyword evidence="6" id="KW-1185">Reference proteome</keyword>
<evidence type="ECO:0000313" key="3">
    <source>
        <dbReference type="EMBL" id="QQE72620.1"/>
    </source>
</evidence>
<evidence type="ECO:0000313" key="5">
    <source>
        <dbReference type="Proteomes" id="UP000595847"/>
    </source>
</evidence>
<dbReference type="EMBL" id="CP073708">
    <property type="protein sequence ID" value="QUO39697.1"/>
    <property type="molecule type" value="Genomic_DNA"/>
</dbReference>
<evidence type="ECO:0000313" key="4">
    <source>
        <dbReference type="EMBL" id="QUO39697.1"/>
    </source>
</evidence>
<dbReference type="EMBL" id="CP066308">
    <property type="protein sequence ID" value="QQE72620.1"/>
    <property type="molecule type" value="Genomic_DNA"/>
</dbReference>
<dbReference type="PANTHER" id="PTHR45947:SF3">
    <property type="entry name" value="SULFOQUINOVOSYL TRANSFERASE SQD2"/>
    <property type="match status" value="1"/>
</dbReference>
<gene>
    <name evidence="3" type="ORF">JD108_11605</name>
    <name evidence="4" type="ORF">KDJ56_11550</name>
</gene>
<dbReference type="Pfam" id="PF00534">
    <property type="entry name" value="Glycos_transf_1"/>
    <property type="match status" value="1"/>
</dbReference>
<dbReference type="Proteomes" id="UP000677234">
    <property type="component" value="Chromosome"/>
</dbReference>
<dbReference type="GO" id="GO:0016757">
    <property type="term" value="F:glycosyltransferase activity"/>
    <property type="evidence" value="ECO:0007669"/>
    <property type="project" value="InterPro"/>
</dbReference>
<dbReference type="AlphaFoldDB" id="A0A7T5EHF1"/>
<dbReference type="Gene3D" id="3.40.50.2000">
    <property type="entry name" value="Glycogen Phosphorylase B"/>
    <property type="match status" value="2"/>
</dbReference>
<dbReference type="InterPro" id="IPR001296">
    <property type="entry name" value="Glyco_trans_1"/>
</dbReference>
<dbReference type="InterPro" id="IPR028098">
    <property type="entry name" value="Glyco_trans_4-like_N"/>
</dbReference>
<organism evidence="3 5">
    <name type="scientific">Brevibacillus composti</name>
    <dbReference type="NCBI Taxonomy" id="2796470"/>
    <lineage>
        <taxon>Bacteria</taxon>
        <taxon>Bacillati</taxon>
        <taxon>Bacillota</taxon>
        <taxon>Bacilli</taxon>
        <taxon>Bacillales</taxon>
        <taxon>Paenibacillaceae</taxon>
        <taxon>Brevibacillus</taxon>
    </lineage>
</organism>
<dbReference type="RefSeq" id="WP_198826253.1">
    <property type="nucleotide sequence ID" value="NZ_CP066308.1"/>
</dbReference>
<dbReference type="Pfam" id="PF13439">
    <property type="entry name" value="Glyco_transf_4"/>
    <property type="match status" value="1"/>
</dbReference>
<name>A0A7T5EHF1_9BACL</name>
<dbReference type="CDD" id="cd03801">
    <property type="entry name" value="GT4_PimA-like"/>
    <property type="match status" value="1"/>
</dbReference>
<proteinExistence type="predicted"/>
<evidence type="ECO:0000313" key="6">
    <source>
        <dbReference type="Proteomes" id="UP000677234"/>
    </source>
</evidence>
<evidence type="ECO:0000259" key="2">
    <source>
        <dbReference type="Pfam" id="PF13439"/>
    </source>
</evidence>
<dbReference type="Proteomes" id="UP000595847">
    <property type="component" value="Chromosome"/>
</dbReference>
<dbReference type="SUPFAM" id="SSF53756">
    <property type="entry name" value="UDP-Glycosyltransferase/glycogen phosphorylase"/>
    <property type="match status" value="1"/>
</dbReference>
<feature type="domain" description="Glycosyltransferase subfamily 4-like N-terminal" evidence="2">
    <location>
        <begin position="14"/>
        <end position="206"/>
    </location>
</feature>
<feature type="domain" description="Glycosyl transferase family 1" evidence="1">
    <location>
        <begin position="221"/>
        <end position="377"/>
    </location>
</feature>